<evidence type="ECO:0000313" key="3">
    <source>
        <dbReference type="EMBL" id="KKK47308.1"/>
    </source>
</evidence>
<feature type="non-terminal residue" evidence="3">
    <location>
        <position position="335"/>
    </location>
</feature>
<dbReference type="SUPFAM" id="SSF56935">
    <property type="entry name" value="Porins"/>
    <property type="match status" value="1"/>
</dbReference>
<keyword evidence="1" id="KW-0732">Signal</keyword>
<dbReference type="InterPro" id="IPR039426">
    <property type="entry name" value="TonB-dep_rcpt-like"/>
</dbReference>
<sequence>FFNFIFLPMKRFATLLALFVFVGFNLLQAQSVQITGNVTSSEDGLGLPGVSIVVQGTTLGAVTNLDGDFTMNVPEDANTLVFSFIGMKTREIAIGGRTEIVIIMDPDAIGLDEVVVTAIGITREAKALGYGVQKVDGDDIARSNNANMLNSLSGKVAGVRVTSSSGSAGGSSFIEIRGSSSILGNNQPLFIVDGVPIDNGGGAGGVQGVALSNRAIDLNPEDIESMSVLKGGAATALYGLRAANGAIIITTKKGTAGRTSINLHSSVTIENISQVPELQETFTQGSYAYAEWWEGFYGSQNPIASPADNVPWNTWQWGPKISELSYTTDPNWKAV</sequence>
<evidence type="ECO:0000259" key="2">
    <source>
        <dbReference type="Pfam" id="PF07715"/>
    </source>
</evidence>
<dbReference type="NCBIfam" id="TIGR04057">
    <property type="entry name" value="SusC_RagA_signa"/>
    <property type="match status" value="1"/>
</dbReference>
<dbReference type="EMBL" id="LAZR01069643">
    <property type="protein sequence ID" value="KKK47308.1"/>
    <property type="molecule type" value="Genomic_DNA"/>
</dbReference>
<dbReference type="AlphaFoldDB" id="A0A0F8VSF9"/>
<evidence type="ECO:0000256" key="1">
    <source>
        <dbReference type="ARBA" id="ARBA00022729"/>
    </source>
</evidence>
<accession>A0A0F8VSF9</accession>
<dbReference type="Pfam" id="PF13715">
    <property type="entry name" value="CarbopepD_reg_2"/>
    <property type="match status" value="1"/>
</dbReference>
<comment type="caution">
    <text evidence="3">The sequence shown here is derived from an EMBL/GenBank/DDBJ whole genome shotgun (WGS) entry which is preliminary data.</text>
</comment>
<organism evidence="3">
    <name type="scientific">marine sediment metagenome</name>
    <dbReference type="NCBI Taxonomy" id="412755"/>
    <lineage>
        <taxon>unclassified sequences</taxon>
        <taxon>metagenomes</taxon>
        <taxon>ecological metagenomes</taxon>
    </lineage>
</organism>
<dbReference type="GO" id="GO:0015344">
    <property type="term" value="F:siderophore uptake transmembrane transporter activity"/>
    <property type="evidence" value="ECO:0007669"/>
    <property type="project" value="TreeGrafter"/>
</dbReference>
<dbReference type="PROSITE" id="PS52016">
    <property type="entry name" value="TONB_DEPENDENT_REC_3"/>
    <property type="match status" value="1"/>
</dbReference>
<feature type="domain" description="TonB-dependent receptor plug" evidence="2">
    <location>
        <begin position="130"/>
        <end position="246"/>
    </location>
</feature>
<reference evidence="3" key="1">
    <citation type="journal article" date="2015" name="Nature">
        <title>Complex archaea that bridge the gap between prokaryotes and eukaryotes.</title>
        <authorList>
            <person name="Spang A."/>
            <person name="Saw J.H."/>
            <person name="Jorgensen S.L."/>
            <person name="Zaremba-Niedzwiedzka K."/>
            <person name="Martijn J."/>
            <person name="Lind A.E."/>
            <person name="van Eijk R."/>
            <person name="Schleper C."/>
            <person name="Guy L."/>
            <person name="Ettema T.J."/>
        </authorList>
    </citation>
    <scope>NUCLEOTIDE SEQUENCE</scope>
</reference>
<dbReference type="PANTHER" id="PTHR30069">
    <property type="entry name" value="TONB-DEPENDENT OUTER MEMBRANE RECEPTOR"/>
    <property type="match status" value="1"/>
</dbReference>
<dbReference type="InterPro" id="IPR037066">
    <property type="entry name" value="Plug_dom_sf"/>
</dbReference>
<proteinExistence type="predicted"/>
<dbReference type="Pfam" id="PF07715">
    <property type="entry name" value="Plug"/>
    <property type="match status" value="1"/>
</dbReference>
<protein>
    <recommendedName>
        <fullName evidence="2">TonB-dependent receptor plug domain-containing protein</fullName>
    </recommendedName>
</protein>
<dbReference type="GO" id="GO:0009279">
    <property type="term" value="C:cell outer membrane"/>
    <property type="evidence" value="ECO:0007669"/>
    <property type="project" value="TreeGrafter"/>
</dbReference>
<name>A0A0F8VSF9_9ZZZZ</name>
<dbReference type="Gene3D" id="2.60.40.1120">
    <property type="entry name" value="Carboxypeptidase-like, regulatory domain"/>
    <property type="match status" value="1"/>
</dbReference>
<dbReference type="GO" id="GO:0044718">
    <property type="term" value="P:siderophore transmembrane transport"/>
    <property type="evidence" value="ECO:0007669"/>
    <property type="project" value="TreeGrafter"/>
</dbReference>
<dbReference type="InterPro" id="IPR023997">
    <property type="entry name" value="TonB-dep_OMP_SusC/RagA_CS"/>
</dbReference>
<dbReference type="InterPro" id="IPR012910">
    <property type="entry name" value="Plug_dom"/>
</dbReference>
<dbReference type="InterPro" id="IPR008969">
    <property type="entry name" value="CarboxyPept-like_regulatory"/>
</dbReference>
<dbReference type="SUPFAM" id="SSF49464">
    <property type="entry name" value="Carboxypeptidase regulatory domain-like"/>
    <property type="match status" value="1"/>
</dbReference>
<gene>
    <name evidence="3" type="ORF">LCGC14_3156520</name>
</gene>
<feature type="non-terminal residue" evidence="3">
    <location>
        <position position="1"/>
    </location>
</feature>
<dbReference type="PANTHER" id="PTHR30069:SF29">
    <property type="entry name" value="HEMOGLOBIN AND HEMOGLOBIN-HAPTOGLOBIN-BINDING PROTEIN 1-RELATED"/>
    <property type="match status" value="1"/>
</dbReference>
<dbReference type="Gene3D" id="2.170.130.10">
    <property type="entry name" value="TonB-dependent receptor, plug domain"/>
    <property type="match status" value="1"/>
</dbReference>